<evidence type="ECO:0000256" key="7">
    <source>
        <dbReference type="SAM" id="Phobius"/>
    </source>
</evidence>
<dbReference type="PANTHER" id="PTHR42253">
    <property type="entry name" value="TRANSMEMBRANE PROTEIN-RELATED"/>
    <property type="match status" value="1"/>
</dbReference>
<dbReference type="Pfam" id="PF08627">
    <property type="entry name" value="CRT-like"/>
    <property type="match status" value="1"/>
</dbReference>
<dbReference type="VEuPathDB" id="TriTrypDB:BSAL_89730"/>
<proteinExistence type="inferred from homology"/>
<comment type="similarity">
    <text evidence="2">Belongs to the CRT-like transporter family.</text>
</comment>
<feature type="transmembrane region" description="Helical" evidence="7">
    <location>
        <begin position="258"/>
        <end position="278"/>
    </location>
</feature>
<evidence type="ECO:0000256" key="3">
    <source>
        <dbReference type="ARBA" id="ARBA00022448"/>
    </source>
</evidence>
<feature type="transmembrane region" description="Helical" evidence="7">
    <location>
        <begin position="63"/>
        <end position="83"/>
    </location>
</feature>
<accession>A0A0S4J6C9</accession>
<evidence type="ECO:0000256" key="6">
    <source>
        <dbReference type="ARBA" id="ARBA00023136"/>
    </source>
</evidence>
<protein>
    <submittedName>
        <fullName evidence="8">Membrane-associated protein, putative</fullName>
    </submittedName>
</protein>
<comment type="subcellular location">
    <subcellularLocation>
        <location evidence="1">Membrane</location>
        <topology evidence="1">Multi-pass membrane protein</topology>
    </subcellularLocation>
</comment>
<dbReference type="EMBL" id="CYKH01001164">
    <property type="protein sequence ID" value="CUG85409.1"/>
    <property type="molecule type" value="Genomic_DNA"/>
</dbReference>
<keyword evidence="9" id="KW-1185">Reference proteome</keyword>
<evidence type="ECO:0000256" key="4">
    <source>
        <dbReference type="ARBA" id="ARBA00022692"/>
    </source>
</evidence>
<dbReference type="GO" id="GO:0016020">
    <property type="term" value="C:membrane"/>
    <property type="evidence" value="ECO:0007669"/>
    <property type="project" value="UniProtKB-SubCell"/>
</dbReference>
<feature type="transmembrane region" description="Helical" evidence="7">
    <location>
        <begin position="193"/>
        <end position="211"/>
    </location>
</feature>
<evidence type="ECO:0000256" key="2">
    <source>
        <dbReference type="ARBA" id="ARBA00006690"/>
    </source>
</evidence>
<keyword evidence="3" id="KW-0813">Transport</keyword>
<evidence type="ECO:0000313" key="8">
    <source>
        <dbReference type="EMBL" id="CUG85409.1"/>
    </source>
</evidence>
<sequence length="402" mass="43998">MPTIREFLHIDAFLETYRALTWRELVLIIVAVLMVISGNAGQLIVLNLWVAHMGLIPPPETPLSILTISSSTMAVFFIAAILIRAALNWKTISFRFLFSTKGLVLSVVIGLCNALNGVLLVYATPSTSEILQALLLCTQVFWTLAGSKLLLSDSRSILNFLVIGSFLCVAGGIVLGASPTFSQSSPTTSSTKWWTLIFAASMIPGALYNVFASMYMRAFTAVDEPTKDENTEDAYPLLVNQTEPEDVHERSDSTTVKLTMLATTGLSQMLWMFVFMPLNAAPWFGSSDNLAETREMLKDGWSCVFQREFGCTRAYVYYIAFNVSYFVNYIGSAYLNHFSATLNSMVTQLSAPIAAIILLVAPSLNVGAQAVEVGPSVGAIILLMLGSAVFTLWEQGTRKKVQ</sequence>
<dbReference type="Proteomes" id="UP000051952">
    <property type="component" value="Unassembled WGS sequence"/>
</dbReference>
<dbReference type="AlphaFoldDB" id="A0A0S4J6C9"/>
<reference evidence="9" key="1">
    <citation type="submission" date="2015-09" db="EMBL/GenBank/DDBJ databases">
        <authorList>
            <consortium name="Pathogen Informatics"/>
        </authorList>
    </citation>
    <scope>NUCLEOTIDE SEQUENCE [LARGE SCALE GENOMIC DNA]</scope>
    <source>
        <strain evidence="9">Lake Konstanz</strain>
    </source>
</reference>
<keyword evidence="5 7" id="KW-1133">Transmembrane helix</keyword>
<feature type="transmembrane region" description="Helical" evidence="7">
    <location>
        <begin position="103"/>
        <end position="124"/>
    </location>
</feature>
<evidence type="ECO:0000313" key="9">
    <source>
        <dbReference type="Proteomes" id="UP000051952"/>
    </source>
</evidence>
<dbReference type="PANTHER" id="PTHR42253:SF1">
    <property type="entry name" value="TRANSMEMBRANE PROTEIN"/>
    <property type="match status" value="1"/>
</dbReference>
<gene>
    <name evidence="8" type="ORF">BSAL_89730</name>
</gene>
<feature type="transmembrane region" description="Helical" evidence="7">
    <location>
        <begin position="25"/>
        <end position="51"/>
    </location>
</feature>
<dbReference type="InterPro" id="IPR013936">
    <property type="entry name" value="CRT-like"/>
</dbReference>
<feature type="transmembrane region" description="Helical" evidence="7">
    <location>
        <begin position="373"/>
        <end position="393"/>
    </location>
</feature>
<evidence type="ECO:0000256" key="1">
    <source>
        <dbReference type="ARBA" id="ARBA00004141"/>
    </source>
</evidence>
<keyword evidence="6 7" id="KW-0472">Membrane</keyword>
<evidence type="ECO:0000256" key="5">
    <source>
        <dbReference type="ARBA" id="ARBA00022989"/>
    </source>
</evidence>
<name>A0A0S4J6C9_BODSA</name>
<feature type="transmembrane region" description="Helical" evidence="7">
    <location>
        <begin position="130"/>
        <end position="151"/>
    </location>
</feature>
<feature type="transmembrane region" description="Helical" evidence="7">
    <location>
        <begin position="342"/>
        <end position="361"/>
    </location>
</feature>
<feature type="transmembrane region" description="Helical" evidence="7">
    <location>
        <begin position="315"/>
        <end position="335"/>
    </location>
</feature>
<organism evidence="8 9">
    <name type="scientific">Bodo saltans</name>
    <name type="common">Flagellated protozoan</name>
    <dbReference type="NCBI Taxonomy" id="75058"/>
    <lineage>
        <taxon>Eukaryota</taxon>
        <taxon>Discoba</taxon>
        <taxon>Euglenozoa</taxon>
        <taxon>Kinetoplastea</taxon>
        <taxon>Metakinetoplastina</taxon>
        <taxon>Eubodonida</taxon>
        <taxon>Bodonidae</taxon>
        <taxon>Bodo</taxon>
    </lineage>
</organism>
<feature type="transmembrane region" description="Helical" evidence="7">
    <location>
        <begin position="158"/>
        <end position="181"/>
    </location>
</feature>
<dbReference type="OrthoDB" id="278432at2759"/>
<keyword evidence="4 7" id="KW-0812">Transmembrane</keyword>